<gene>
    <name evidence="3" type="ORF">ADK38_05790</name>
</gene>
<comment type="caution">
    <text evidence="3">The sequence shown here is derived from an EMBL/GenBank/DDBJ whole genome shotgun (WGS) entry which is preliminary data.</text>
</comment>
<feature type="region of interest" description="Disordered" evidence="1">
    <location>
        <begin position="144"/>
        <end position="166"/>
    </location>
</feature>
<dbReference type="PROSITE" id="PS52050">
    <property type="entry name" value="WYL"/>
    <property type="match status" value="1"/>
</dbReference>
<reference evidence="3 4" key="1">
    <citation type="submission" date="2015-07" db="EMBL/GenBank/DDBJ databases">
        <authorList>
            <person name="Ju K.-S."/>
            <person name="Doroghazi J.R."/>
            <person name="Metcalf W.W."/>
        </authorList>
    </citation>
    <scope>NUCLEOTIDE SEQUENCE [LARGE SCALE GENOMIC DNA]</scope>
    <source>
        <strain evidence="3 4">NRRL B-3589</strain>
    </source>
</reference>
<dbReference type="EMBL" id="LGUT01000468">
    <property type="protein sequence ID" value="KOG90963.1"/>
    <property type="molecule type" value="Genomic_DNA"/>
</dbReference>
<proteinExistence type="predicted"/>
<evidence type="ECO:0000256" key="1">
    <source>
        <dbReference type="SAM" id="MobiDB-lite"/>
    </source>
</evidence>
<sequence>LSSLAFTEPPGPAAAAPEPGVLLSIADAVHHRRPVLLRYTARDGRRSERTVHPYGVVAHAGKWYVTAADPAAGEDRTFRLDRVADVRTLPGSFDAPVGVDPAQRLLTGLATAPYRHEVAVHLQATVEHIRTRLPASVAVVTELPPTEDATPEDAAPENATPGGEGWGLSLIHIS</sequence>
<dbReference type="Proteomes" id="UP000037020">
    <property type="component" value="Unassembled WGS sequence"/>
</dbReference>
<feature type="domain" description="WYL" evidence="2">
    <location>
        <begin position="21"/>
        <end position="87"/>
    </location>
</feature>
<feature type="non-terminal residue" evidence="3">
    <location>
        <position position="174"/>
    </location>
</feature>
<dbReference type="PANTHER" id="PTHR34580">
    <property type="match status" value="1"/>
</dbReference>
<feature type="non-terminal residue" evidence="3">
    <location>
        <position position="1"/>
    </location>
</feature>
<dbReference type="InterPro" id="IPR026881">
    <property type="entry name" value="WYL_dom"/>
</dbReference>
<keyword evidence="4" id="KW-1185">Reference proteome</keyword>
<accession>A0ABR5JBX8</accession>
<evidence type="ECO:0000313" key="3">
    <source>
        <dbReference type="EMBL" id="KOG90963.1"/>
    </source>
</evidence>
<dbReference type="PANTHER" id="PTHR34580:SF3">
    <property type="entry name" value="PROTEIN PAFB"/>
    <property type="match status" value="1"/>
</dbReference>
<evidence type="ECO:0000313" key="4">
    <source>
        <dbReference type="Proteomes" id="UP000037020"/>
    </source>
</evidence>
<dbReference type="Pfam" id="PF13280">
    <property type="entry name" value="WYL"/>
    <property type="match status" value="1"/>
</dbReference>
<name>A0ABR5JBX8_9ACTN</name>
<dbReference type="InterPro" id="IPR051534">
    <property type="entry name" value="CBASS_pafABC_assoc_protein"/>
</dbReference>
<evidence type="ECO:0000259" key="2">
    <source>
        <dbReference type="Pfam" id="PF13280"/>
    </source>
</evidence>
<organism evidence="3 4">
    <name type="scientific">Streptomyces varsoviensis</name>
    <dbReference type="NCBI Taxonomy" id="67373"/>
    <lineage>
        <taxon>Bacteria</taxon>
        <taxon>Bacillati</taxon>
        <taxon>Actinomycetota</taxon>
        <taxon>Actinomycetes</taxon>
        <taxon>Kitasatosporales</taxon>
        <taxon>Streptomycetaceae</taxon>
        <taxon>Streptomyces</taxon>
    </lineage>
</organism>
<protein>
    <submittedName>
        <fullName evidence="3">Transcriptional regulator</fullName>
    </submittedName>
</protein>